<proteinExistence type="inferred from homology"/>
<dbReference type="STRING" id="278856.A0A212F698"/>
<organism evidence="10 11">
    <name type="scientific">Danaus plexippus plexippus</name>
    <dbReference type="NCBI Taxonomy" id="278856"/>
    <lineage>
        <taxon>Eukaryota</taxon>
        <taxon>Metazoa</taxon>
        <taxon>Ecdysozoa</taxon>
        <taxon>Arthropoda</taxon>
        <taxon>Hexapoda</taxon>
        <taxon>Insecta</taxon>
        <taxon>Pterygota</taxon>
        <taxon>Neoptera</taxon>
        <taxon>Endopterygota</taxon>
        <taxon>Lepidoptera</taxon>
        <taxon>Glossata</taxon>
        <taxon>Ditrysia</taxon>
        <taxon>Papilionoidea</taxon>
        <taxon>Nymphalidae</taxon>
        <taxon>Danainae</taxon>
        <taxon>Danaini</taxon>
        <taxon>Danaina</taxon>
        <taxon>Danaus</taxon>
        <taxon>Danaus</taxon>
    </lineage>
</organism>
<evidence type="ECO:0000256" key="5">
    <source>
        <dbReference type="ARBA" id="ARBA00022898"/>
    </source>
</evidence>
<dbReference type="InterPro" id="IPR001917">
    <property type="entry name" value="Aminotrans_II_pyridoxalP_BS"/>
</dbReference>
<evidence type="ECO:0000313" key="10">
    <source>
        <dbReference type="EMBL" id="OWR49248.1"/>
    </source>
</evidence>
<dbReference type="PROSITE" id="PS00599">
    <property type="entry name" value="AA_TRANSFER_CLASS_2"/>
    <property type="match status" value="1"/>
</dbReference>
<comment type="similarity">
    <text evidence="2 8">Belongs to the class-II pyridoxal-phosphate-dependent aminotransferase family.</text>
</comment>
<dbReference type="Proteomes" id="UP000007151">
    <property type="component" value="Unassembled WGS sequence"/>
</dbReference>
<reference evidence="10 11" key="1">
    <citation type="journal article" date="2011" name="Cell">
        <title>The monarch butterfly genome yields insights into long-distance migration.</title>
        <authorList>
            <person name="Zhan S."/>
            <person name="Merlin C."/>
            <person name="Boore J.L."/>
            <person name="Reppert S.M."/>
        </authorList>
    </citation>
    <scope>NUCLEOTIDE SEQUENCE [LARGE SCALE GENOMIC DNA]</scope>
    <source>
        <strain evidence="10">F-2</strain>
    </source>
</reference>
<name>A0A212F698_DANPL</name>
<keyword evidence="11" id="KW-1185">Reference proteome</keyword>
<dbReference type="Gene3D" id="3.90.1150.10">
    <property type="entry name" value="Aspartate Aminotransferase, domain 1"/>
    <property type="match status" value="1"/>
</dbReference>
<dbReference type="InParanoid" id="A0A212F698"/>
<dbReference type="eggNOG" id="KOG1357">
    <property type="taxonomic scope" value="Eukaryota"/>
</dbReference>
<gene>
    <name evidence="10" type="ORF">KGM_209467</name>
</gene>
<dbReference type="InterPro" id="IPR015421">
    <property type="entry name" value="PyrdxlP-dep_Trfase_major"/>
</dbReference>
<dbReference type="GO" id="GO:0016020">
    <property type="term" value="C:membrane"/>
    <property type="evidence" value="ECO:0007669"/>
    <property type="project" value="GOC"/>
</dbReference>
<dbReference type="FunCoup" id="A0A212F698">
    <property type="interactions" value="765"/>
</dbReference>
<evidence type="ECO:0000256" key="7">
    <source>
        <dbReference type="ARBA" id="ARBA00048528"/>
    </source>
</evidence>
<evidence type="ECO:0000256" key="6">
    <source>
        <dbReference type="ARBA" id="ARBA00023315"/>
    </source>
</evidence>
<evidence type="ECO:0000256" key="8">
    <source>
        <dbReference type="RuleBase" id="RU003693"/>
    </source>
</evidence>
<accession>A0A212F698</accession>
<dbReference type="GO" id="GO:0046512">
    <property type="term" value="P:sphingosine biosynthetic process"/>
    <property type="evidence" value="ECO:0007669"/>
    <property type="project" value="TreeGrafter"/>
</dbReference>
<evidence type="ECO:0000256" key="4">
    <source>
        <dbReference type="ARBA" id="ARBA00022679"/>
    </source>
</evidence>
<dbReference type="KEGG" id="dpl:KGM_209467"/>
<dbReference type="GO" id="GO:0030170">
    <property type="term" value="F:pyridoxal phosphate binding"/>
    <property type="evidence" value="ECO:0007669"/>
    <property type="project" value="InterPro"/>
</dbReference>
<dbReference type="EMBL" id="AGBW02010072">
    <property type="protein sequence ID" value="OWR49248.1"/>
    <property type="molecule type" value="Genomic_DNA"/>
</dbReference>
<dbReference type="InterPro" id="IPR004839">
    <property type="entry name" value="Aminotransferase_I/II_large"/>
</dbReference>
<dbReference type="PANTHER" id="PTHR13693">
    <property type="entry name" value="CLASS II AMINOTRANSFERASE/8-AMINO-7-OXONONANOATE SYNTHASE"/>
    <property type="match status" value="1"/>
</dbReference>
<dbReference type="GO" id="GO:0004758">
    <property type="term" value="F:serine C-palmitoyltransferase activity"/>
    <property type="evidence" value="ECO:0007669"/>
    <property type="project" value="UniProtKB-EC"/>
</dbReference>
<evidence type="ECO:0000313" key="11">
    <source>
        <dbReference type="Proteomes" id="UP000007151"/>
    </source>
</evidence>
<sequence length="599" mass="66065">MRQIKVINSGCGVTEIRRYEECGGDPVVPLRSFELKGLRAARRLPLDDVTQHDKRAVRTARMVDTTVVTSVDLRETNLNKNVQCNGSSGKNINGKIHLQNGSLKSQTISNGSNKCKDENERFPTMDWSQYDTFPGSFEKCSLMTAALTHVGMYLLMFLGFVNQLLFKPKVATERNREGYAPLYNPFEQFFSRYVYRRVRHCFNRPISSTPGAELTLKERHTDDYNWSFRFTGKEKRCINLGSYNYLGFAEASGPCAEAAEAAARRYGLALASSRGELGSTPLHDELERTTAGFLGVEAAVVFGMGFATNALGLPGLLGSGSLVLSDENNHASLILGLRLARVAVRVFRHNDVRHCERLARAALAEGRWTKIVIVVEGVYSMEGSVAPLAALVALKKRLGLYLYLDEAHSVGAMGPRGRGVTDHCGVSPRDVDVLMGTFTKSFGAAGGYIAGSEKLVDWVRARCHAHGYAHAMSPPVAAQVLAAMRAISSPVGLKRVARLRDNTHHFRRRLREMGAITFGHEDSPVVPMLVYTFSKMAATVERLTERGLATVGVGYPATPLNKARIRFCLSAAHSREQIDRCLDSIEAVVEEVGLRYSRR</sequence>
<dbReference type="CDD" id="cd06454">
    <property type="entry name" value="KBL_like"/>
    <property type="match status" value="1"/>
</dbReference>
<evidence type="ECO:0000259" key="9">
    <source>
        <dbReference type="Pfam" id="PF00155"/>
    </source>
</evidence>
<dbReference type="EC" id="2.3.1.50" evidence="3"/>
<evidence type="ECO:0000256" key="2">
    <source>
        <dbReference type="ARBA" id="ARBA00008392"/>
    </source>
</evidence>
<keyword evidence="4" id="KW-0808">Transferase</keyword>
<comment type="cofactor">
    <cofactor evidence="1 8">
        <name>pyridoxal 5'-phosphate</name>
        <dbReference type="ChEBI" id="CHEBI:597326"/>
    </cofactor>
</comment>
<keyword evidence="5 8" id="KW-0663">Pyridoxal phosphate</keyword>
<feature type="domain" description="Aminotransferase class I/classII large" evidence="9">
    <location>
        <begin position="236"/>
        <end position="585"/>
    </location>
</feature>
<dbReference type="InterPro" id="IPR015422">
    <property type="entry name" value="PyrdxlP-dep_Trfase_small"/>
</dbReference>
<dbReference type="AlphaFoldDB" id="A0A212F698"/>
<dbReference type="Gene3D" id="3.40.640.10">
    <property type="entry name" value="Type I PLP-dependent aspartate aminotransferase-like (Major domain)"/>
    <property type="match status" value="1"/>
</dbReference>
<evidence type="ECO:0000256" key="1">
    <source>
        <dbReference type="ARBA" id="ARBA00001933"/>
    </source>
</evidence>
<dbReference type="PANTHER" id="PTHR13693:SF3">
    <property type="entry name" value="LD36009P"/>
    <property type="match status" value="1"/>
</dbReference>
<dbReference type="GO" id="GO:0017059">
    <property type="term" value="C:serine palmitoyltransferase complex"/>
    <property type="evidence" value="ECO:0007669"/>
    <property type="project" value="TreeGrafter"/>
</dbReference>
<dbReference type="GO" id="GO:0046513">
    <property type="term" value="P:ceramide biosynthetic process"/>
    <property type="evidence" value="ECO:0007669"/>
    <property type="project" value="TreeGrafter"/>
</dbReference>
<dbReference type="Pfam" id="PF00155">
    <property type="entry name" value="Aminotran_1_2"/>
    <property type="match status" value="1"/>
</dbReference>
<dbReference type="InterPro" id="IPR015424">
    <property type="entry name" value="PyrdxlP-dep_Trfase"/>
</dbReference>
<keyword evidence="6" id="KW-0012">Acyltransferase</keyword>
<evidence type="ECO:0000256" key="3">
    <source>
        <dbReference type="ARBA" id="ARBA00013220"/>
    </source>
</evidence>
<comment type="caution">
    <text evidence="10">The sequence shown here is derived from an EMBL/GenBank/DDBJ whole genome shotgun (WGS) entry which is preliminary data.</text>
</comment>
<protein>
    <recommendedName>
        <fullName evidence="3">serine C-palmitoyltransferase</fullName>
        <ecNumber evidence="3">2.3.1.50</ecNumber>
    </recommendedName>
</protein>
<comment type="catalytic activity">
    <reaction evidence="7">
        <text>L-serine + hexadecanoyl-CoA + H(+) = 3-oxosphinganine + CO2 + CoA</text>
        <dbReference type="Rhea" id="RHEA:14761"/>
        <dbReference type="ChEBI" id="CHEBI:15378"/>
        <dbReference type="ChEBI" id="CHEBI:16526"/>
        <dbReference type="ChEBI" id="CHEBI:33384"/>
        <dbReference type="ChEBI" id="CHEBI:57287"/>
        <dbReference type="ChEBI" id="CHEBI:57379"/>
        <dbReference type="ChEBI" id="CHEBI:58299"/>
        <dbReference type="EC" id="2.3.1.50"/>
    </reaction>
</comment>
<dbReference type="SUPFAM" id="SSF53383">
    <property type="entry name" value="PLP-dependent transferases"/>
    <property type="match status" value="1"/>
</dbReference>
<dbReference type="InterPro" id="IPR050087">
    <property type="entry name" value="AON_synthase_class-II"/>
</dbReference>